<dbReference type="Gene3D" id="2.160.20.80">
    <property type="entry name" value="E3 ubiquitin-protein ligase SopA"/>
    <property type="match status" value="1"/>
</dbReference>
<dbReference type="Pfam" id="PF00805">
    <property type="entry name" value="Pentapeptide"/>
    <property type="match status" value="1"/>
</dbReference>
<dbReference type="PANTHER" id="PTHR12864">
    <property type="entry name" value="RAN BINDING PROTEIN 9-RELATED"/>
    <property type="match status" value="1"/>
</dbReference>
<dbReference type="GO" id="GO:0030246">
    <property type="term" value="F:carbohydrate binding"/>
    <property type="evidence" value="ECO:0007669"/>
    <property type="project" value="UniProtKB-KW"/>
</dbReference>
<dbReference type="Gene3D" id="2.60.120.920">
    <property type="match status" value="1"/>
</dbReference>
<comment type="caution">
    <text evidence="3">The sequence shown here is derived from an EMBL/GenBank/DDBJ whole genome shotgun (WGS) entry which is preliminary data.</text>
</comment>
<evidence type="ECO:0000259" key="2">
    <source>
        <dbReference type="PROSITE" id="PS50188"/>
    </source>
</evidence>
<dbReference type="STRING" id="44941.A0A397VPF6"/>
<reference evidence="3 4" key="1">
    <citation type="submission" date="2018-06" db="EMBL/GenBank/DDBJ databases">
        <title>Comparative genomics reveals the genomic features of Rhizophagus irregularis, R. cerebriforme, R. diaphanum and Gigaspora rosea, and their symbiotic lifestyle signature.</title>
        <authorList>
            <person name="Morin E."/>
            <person name="San Clemente H."/>
            <person name="Chen E.C.H."/>
            <person name="De La Providencia I."/>
            <person name="Hainaut M."/>
            <person name="Kuo A."/>
            <person name="Kohler A."/>
            <person name="Murat C."/>
            <person name="Tang N."/>
            <person name="Roy S."/>
            <person name="Loubradou J."/>
            <person name="Henrissat B."/>
            <person name="Grigoriev I.V."/>
            <person name="Corradi N."/>
            <person name="Roux C."/>
            <person name="Martin F.M."/>
        </authorList>
    </citation>
    <scope>NUCLEOTIDE SEQUENCE [LARGE SCALE GENOMIC DNA]</scope>
    <source>
        <strain evidence="3 4">DAOM 194757</strain>
    </source>
</reference>
<keyword evidence="3" id="KW-0430">Lectin</keyword>
<dbReference type="OrthoDB" id="25503at2759"/>
<dbReference type="InterPro" id="IPR013320">
    <property type="entry name" value="ConA-like_dom_sf"/>
</dbReference>
<dbReference type="SUPFAM" id="SSF49899">
    <property type="entry name" value="Concanavalin A-like lectins/glucanases"/>
    <property type="match status" value="1"/>
</dbReference>
<gene>
    <name evidence="3" type="ORF">C2G38_2139652</name>
</gene>
<accession>A0A397VPF6</accession>
<sequence>MTADYFLPSYLCDSPLYKNNKRLYSSISLPTQWNGADASSYITIVDDENLTVKYIGPGRNWVDAASIRANYSIPPELGLYYYEMTVVNCGDRGCIGIGLSKPATRLNRMPGWEPDTIGYHGDDGHLYCERGTGIKFGPLYTTGETVGCGINFFDKFVFFTKNGVILGTELTFNFDGYPFGALNKSKIMGEMYPMCGMESPNESVTVNFGEKPFIFNIDCYAKKIFERAEKKIEEEKQKAIKLAAESAANSIQNQAEVTNTTNPISNSSNNEIIIHNTNHDVTPDPETTLAINTIVHINAIDTNITDTNITDTNITDTNITDTNITDTNITDTNITDTNITDTNITDTNITDTNITDTNITDTNITDTVTSIPSDISDVVSSNVPIDSTSSDIGDVVSSNVPIDSTSSDLVT</sequence>
<feature type="compositionally biased region" description="Polar residues" evidence="1">
    <location>
        <begin position="388"/>
        <end position="411"/>
    </location>
</feature>
<dbReference type="AlphaFoldDB" id="A0A397VPF6"/>
<dbReference type="SMART" id="SM00449">
    <property type="entry name" value="SPRY"/>
    <property type="match status" value="1"/>
</dbReference>
<dbReference type="InterPro" id="IPR043136">
    <property type="entry name" value="B30.2/SPRY_sf"/>
</dbReference>
<name>A0A397VPF6_9GLOM</name>
<feature type="domain" description="B30.2/SPRY" evidence="2">
    <location>
        <begin position="11"/>
        <end position="213"/>
    </location>
</feature>
<dbReference type="Proteomes" id="UP000266673">
    <property type="component" value="Unassembled WGS sequence"/>
</dbReference>
<dbReference type="InterPro" id="IPR050618">
    <property type="entry name" value="Ubq-SigPath_Reg"/>
</dbReference>
<evidence type="ECO:0000256" key="1">
    <source>
        <dbReference type="SAM" id="MobiDB-lite"/>
    </source>
</evidence>
<protein>
    <submittedName>
        <fullName evidence="3">Concanavalin A-like lectin/glucanase domain-containing protein</fullName>
    </submittedName>
</protein>
<evidence type="ECO:0000313" key="4">
    <source>
        <dbReference type="Proteomes" id="UP000266673"/>
    </source>
</evidence>
<proteinExistence type="predicted"/>
<dbReference type="PROSITE" id="PS50188">
    <property type="entry name" value="B302_SPRY"/>
    <property type="match status" value="1"/>
</dbReference>
<dbReference type="EMBL" id="QKWP01000250">
    <property type="protein sequence ID" value="RIB23651.1"/>
    <property type="molecule type" value="Genomic_DNA"/>
</dbReference>
<feature type="region of interest" description="Disordered" evidence="1">
    <location>
        <begin position="387"/>
        <end position="411"/>
    </location>
</feature>
<organism evidence="3 4">
    <name type="scientific">Gigaspora rosea</name>
    <dbReference type="NCBI Taxonomy" id="44941"/>
    <lineage>
        <taxon>Eukaryota</taxon>
        <taxon>Fungi</taxon>
        <taxon>Fungi incertae sedis</taxon>
        <taxon>Mucoromycota</taxon>
        <taxon>Glomeromycotina</taxon>
        <taxon>Glomeromycetes</taxon>
        <taxon>Diversisporales</taxon>
        <taxon>Gigasporaceae</taxon>
        <taxon>Gigaspora</taxon>
    </lineage>
</organism>
<dbReference type="InterPro" id="IPR001870">
    <property type="entry name" value="B30.2/SPRY"/>
</dbReference>
<evidence type="ECO:0000313" key="3">
    <source>
        <dbReference type="EMBL" id="RIB23651.1"/>
    </source>
</evidence>
<keyword evidence="4" id="KW-1185">Reference proteome</keyword>
<dbReference type="SUPFAM" id="SSF141571">
    <property type="entry name" value="Pentapeptide repeat-like"/>
    <property type="match status" value="1"/>
</dbReference>
<dbReference type="InterPro" id="IPR003877">
    <property type="entry name" value="SPRY_dom"/>
</dbReference>
<dbReference type="Pfam" id="PF00622">
    <property type="entry name" value="SPRY"/>
    <property type="match status" value="1"/>
</dbReference>
<dbReference type="InterPro" id="IPR001646">
    <property type="entry name" value="5peptide_repeat"/>
</dbReference>